<dbReference type="Gene3D" id="1.10.220.150">
    <property type="entry name" value="Arf GTPase activating protein"/>
    <property type="match status" value="1"/>
</dbReference>
<dbReference type="PROSITE" id="PS50115">
    <property type="entry name" value="ARFGAP"/>
    <property type="match status" value="1"/>
</dbReference>
<dbReference type="GO" id="GO:0005096">
    <property type="term" value="F:GTPase activator activity"/>
    <property type="evidence" value="ECO:0007669"/>
    <property type="project" value="UniProtKB-KW"/>
</dbReference>
<evidence type="ECO:0000313" key="9">
    <source>
        <dbReference type="Proteomes" id="UP001162131"/>
    </source>
</evidence>
<gene>
    <name evidence="8" type="ORF">BSTOLATCC_MIC22147</name>
</gene>
<dbReference type="SUPFAM" id="SSF57863">
    <property type="entry name" value="ArfGap/RecO-like zinc finger"/>
    <property type="match status" value="1"/>
</dbReference>
<feature type="domain" description="Arf-GAP" evidence="7">
    <location>
        <begin position="8"/>
        <end position="122"/>
    </location>
</feature>
<keyword evidence="4" id="KW-0862">Zinc</keyword>
<evidence type="ECO:0000256" key="2">
    <source>
        <dbReference type="ARBA" id="ARBA00022723"/>
    </source>
</evidence>
<organism evidence="8 9">
    <name type="scientific">Blepharisma stoltei</name>
    <dbReference type="NCBI Taxonomy" id="1481888"/>
    <lineage>
        <taxon>Eukaryota</taxon>
        <taxon>Sar</taxon>
        <taxon>Alveolata</taxon>
        <taxon>Ciliophora</taxon>
        <taxon>Postciliodesmatophora</taxon>
        <taxon>Heterotrichea</taxon>
        <taxon>Heterotrichida</taxon>
        <taxon>Blepharismidae</taxon>
        <taxon>Blepharisma</taxon>
    </lineage>
</organism>
<dbReference type="InterPro" id="IPR001164">
    <property type="entry name" value="ArfGAP_dom"/>
</dbReference>
<dbReference type="Pfam" id="PF01412">
    <property type="entry name" value="ArfGap"/>
    <property type="match status" value="1"/>
</dbReference>
<accession>A0AAU9J392</accession>
<keyword evidence="1" id="KW-0343">GTPase activation</keyword>
<dbReference type="GO" id="GO:0000139">
    <property type="term" value="C:Golgi membrane"/>
    <property type="evidence" value="ECO:0007669"/>
    <property type="project" value="GOC"/>
</dbReference>
<comment type="caution">
    <text evidence="8">The sequence shown here is derived from an EMBL/GenBank/DDBJ whole genome shotgun (WGS) entry which is preliminary data.</text>
</comment>
<dbReference type="PANTHER" id="PTHR45686">
    <property type="entry name" value="ADP-RIBOSYLATION FACTOR GTPASE ACTIVATING PROTEIN 3, ISOFORM H-RELATED"/>
    <property type="match status" value="1"/>
</dbReference>
<dbReference type="InterPro" id="IPR038508">
    <property type="entry name" value="ArfGAP_dom_sf"/>
</dbReference>
<evidence type="ECO:0000313" key="8">
    <source>
        <dbReference type="EMBL" id="CAG9318781.1"/>
    </source>
</evidence>
<dbReference type="SMART" id="SM00105">
    <property type="entry name" value="ArfGap"/>
    <property type="match status" value="1"/>
</dbReference>
<dbReference type="AlphaFoldDB" id="A0AAU9J392"/>
<name>A0AAU9J392_9CILI</name>
<dbReference type="PRINTS" id="PR00405">
    <property type="entry name" value="REVINTRACTNG"/>
</dbReference>
<reference evidence="8" key="1">
    <citation type="submission" date="2021-09" db="EMBL/GenBank/DDBJ databases">
        <authorList>
            <consortium name="AG Swart"/>
            <person name="Singh M."/>
            <person name="Singh A."/>
            <person name="Seah K."/>
            <person name="Emmerich C."/>
        </authorList>
    </citation>
    <scope>NUCLEOTIDE SEQUENCE</scope>
    <source>
        <strain evidence="8">ATCC30299</strain>
    </source>
</reference>
<dbReference type="InterPro" id="IPR037278">
    <property type="entry name" value="ARFGAP/RecO"/>
</dbReference>
<feature type="region of interest" description="Disordered" evidence="6">
    <location>
        <begin position="140"/>
        <end position="159"/>
    </location>
</feature>
<dbReference type="GO" id="GO:0008270">
    <property type="term" value="F:zinc ion binding"/>
    <property type="evidence" value="ECO:0007669"/>
    <property type="project" value="UniProtKB-KW"/>
</dbReference>
<proteinExistence type="predicted"/>
<evidence type="ECO:0000256" key="1">
    <source>
        <dbReference type="ARBA" id="ARBA00022468"/>
    </source>
</evidence>
<keyword evidence="9" id="KW-1185">Reference proteome</keyword>
<protein>
    <recommendedName>
        <fullName evidence="7">Arf-GAP domain-containing protein</fullName>
    </recommendedName>
</protein>
<dbReference type="GO" id="GO:0048205">
    <property type="term" value="P:COPI coating of Golgi vesicle"/>
    <property type="evidence" value="ECO:0007669"/>
    <property type="project" value="TreeGrafter"/>
</dbReference>
<dbReference type="EMBL" id="CAJZBQ010000021">
    <property type="protein sequence ID" value="CAG9318781.1"/>
    <property type="molecule type" value="Genomic_DNA"/>
</dbReference>
<sequence>MSESGINTQVFEKLREDPENQACCDCFYPDPSQASVTFGTFICSHCAQSHMNILGNVVKSLLDNDWEINQLKNMTAGGNTALHEFFAYYGIDHNTPIDIKYRSNAAEYYKKRLVVVAAGESYDVDFPSRDIGIQLAPTLPTSPAQVSEESKDQQPSSGLRGWFSSAVNLTKQAGNRAYEYAQPAVQKVSETSWGVVGTVQNSVSSVVEKTKSAGNVAYGYISEASQPVVKRVEETSKTIIESVEKGVNNTFDKFNEIAQYPQVQAVKSTTTGVATTVTSTAKSAFDMVNNNPRVQTMKQETMELLNKVEKEAKKGVNKAAKFIAGVTEDEVKQAQEEEKVVEIELKSQPWSGMPE</sequence>
<feature type="compositionally biased region" description="Polar residues" evidence="6">
    <location>
        <begin position="140"/>
        <end position="157"/>
    </location>
</feature>
<keyword evidence="3 5" id="KW-0863">Zinc-finger</keyword>
<dbReference type="PANTHER" id="PTHR45686:SF4">
    <property type="entry name" value="ADP-RIBOSYLATION FACTOR GTPASE ACTIVATING PROTEIN 3, ISOFORM H"/>
    <property type="match status" value="1"/>
</dbReference>
<evidence type="ECO:0000256" key="5">
    <source>
        <dbReference type="PROSITE-ProRule" id="PRU00288"/>
    </source>
</evidence>
<dbReference type="Proteomes" id="UP001162131">
    <property type="component" value="Unassembled WGS sequence"/>
</dbReference>
<evidence type="ECO:0000256" key="6">
    <source>
        <dbReference type="SAM" id="MobiDB-lite"/>
    </source>
</evidence>
<evidence type="ECO:0000259" key="7">
    <source>
        <dbReference type="PROSITE" id="PS50115"/>
    </source>
</evidence>
<evidence type="ECO:0000256" key="4">
    <source>
        <dbReference type="ARBA" id="ARBA00022833"/>
    </source>
</evidence>
<keyword evidence="2" id="KW-0479">Metal-binding</keyword>
<evidence type="ECO:0000256" key="3">
    <source>
        <dbReference type="ARBA" id="ARBA00022771"/>
    </source>
</evidence>